<evidence type="ECO:0000313" key="2">
    <source>
        <dbReference type="EMBL" id="RSD25460.1"/>
    </source>
</evidence>
<dbReference type="Proteomes" id="UP000279911">
    <property type="component" value="Unassembled WGS sequence"/>
</dbReference>
<organism evidence="2 3">
    <name type="scientific">Mesobacillus subterraneus</name>
    <dbReference type="NCBI Taxonomy" id="285983"/>
    <lineage>
        <taxon>Bacteria</taxon>
        <taxon>Bacillati</taxon>
        <taxon>Bacillota</taxon>
        <taxon>Bacilli</taxon>
        <taxon>Bacillales</taxon>
        <taxon>Bacillaceae</taxon>
        <taxon>Mesobacillus</taxon>
    </lineage>
</organism>
<dbReference type="PROSITE" id="PS51186">
    <property type="entry name" value="GNAT"/>
    <property type="match status" value="1"/>
</dbReference>
<dbReference type="Gene3D" id="3.40.630.30">
    <property type="match status" value="1"/>
</dbReference>
<reference evidence="3" key="1">
    <citation type="submission" date="2018-12" db="EMBL/GenBank/DDBJ databases">
        <title>Bacillus chawlae sp. nov., Bacillus glennii sp. nov., and Bacillus saganii sp. nov. Isolated from the Vehicle Assembly Building at Kennedy Space Center where the Viking Spacecraft were Assembled.</title>
        <authorList>
            <person name="Seuylemezian A."/>
            <person name="Vaishampayan P."/>
        </authorList>
    </citation>
    <scope>NUCLEOTIDE SEQUENCE [LARGE SCALE GENOMIC DNA]</scope>
    <source>
        <strain evidence="3">DSM 13966</strain>
    </source>
</reference>
<feature type="domain" description="N-acetyltransferase" evidence="1">
    <location>
        <begin position="1"/>
        <end position="165"/>
    </location>
</feature>
<dbReference type="EMBL" id="RSFW01000019">
    <property type="protein sequence ID" value="RSD25460.1"/>
    <property type="molecule type" value="Genomic_DNA"/>
</dbReference>
<dbReference type="AlphaFoldDB" id="A0A427TM76"/>
<dbReference type="SUPFAM" id="SSF55729">
    <property type="entry name" value="Acyl-CoA N-acyltransferases (Nat)"/>
    <property type="match status" value="1"/>
</dbReference>
<dbReference type="Pfam" id="PF00583">
    <property type="entry name" value="Acetyltransf_1"/>
    <property type="match status" value="1"/>
</dbReference>
<keyword evidence="2" id="KW-0808">Transferase</keyword>
<dbReference type="CDD" id="cd04301">
    <property type="entry name" value="NAT_SF"/>
    <property type="match status" value="1"/>
</dbReference>
<comment type="caution">
    <text evidence="2">The sequence shown here is derived from an EMBL/GenBank/DDBJ whole genome shotgun (WGS) entry which is preliminary data.</text>
</comment>
<dbReference type="PANTHER" id="PTHR43415:SF3">
    <property type="entry name" value="GNAT-FAMILY ACETYLTRANSFERASE"/>
    <property type="match status" value="1"/>
</dbReference>
<gene>
    <name evidence="2" type="ORF">EJA10_16775</name>
</gene>
<dbReference type="PANTHER" id="PTHR43415">
    <property type="entry name" value="SPERMIDINE N(1)-ACETYLTRANSFERASE"/>
    <property type="match status" value="1"/>
</dbReference>
<name>A0A427TM76_9BACI</name>
<dbReference type="InterPro" id="IPR016181">
    <property type="entry name" value="Acyl_CoA_acyltransferase"/>
</dbReference>
<evidence type="ECO:0000259" key="1">
    <source>
        <dbReference type="PROSITE" id="PS51186"/>
    </source>
</evidence>
<sequence>MLIRVAIERDAEKVAKLIQDVENSSRYMLFGPGERPYNPNTIKKMIQALSEEDNSNLFLAEAGEKLAGYLIARGGSAPRNKHTAYLVIGILENWRGNGIGTKLFERLLSWASDTGIHRLELTVVTENLTGLGLYKKMGFEIEGSKKDSLLIDGKYVNEFYMSRIL</sequence>
<dbReference type="GO" id="GO:0016747">
    <property type="term" value="F:acyltransferase activity, transferring groups other than amino-acyl groups"/>
    <property type="evidence" value="ECO:0007669"/>
    <property type="project" value="InterPro"/>
</dbReference>
<dbReference type="OrthoDB" id="9773249at2"/>
<accession>A0A427TM76</accession>
<protein>
    <submittedName>
        <fullName evidence="2">GNAT family N-acetyltransferase</fullName>
    </submittedName>
</protein>
<dbReference type="InterPro" id="IPR000182">
    <property type="entry name" value="GNAT_dom"/>
</dbReference>
<proteinExistence type="predicted"/>
<dbReference type="RefSeq" id="WP_125481179.1">
    <property type="nucleotide sequence ID" value="NZ_RSFW01000019.1"/>
</dbReference>
<evidence type="ECO:0000313" key="3">
    <source>
        <dbReference type="Proteomes" id="UP000279911"/>
    </source>
</evidence>